<protein>
    <submittedName>
        <fullName evidence="6">AAA family ATPase</fullName>
    </submittedName>
</protein>
<evidence type="ECO:0000313" key="6">
    <source>
        <dbReference type="EMBL" id="MVN87759.1"/>
    </source>
</evidence>
<dbReference type="InterPro" id="IPR027417">
    <property type="entry name" value="P-loop_NTPase"/>
</dbReference>
<dbReference type="SMART" id="SM01024">
    <property type="entry name" value="BCS1_N"/>
    <property type="match status" value="1"/>
</dbReference>
<reference evidence="6 7" key="1">
    <citation type="submission" date="2019-12" db="EMBL/GenBank/DDBJ databases">
        <title>Deinococcus sp. HMF7620 Genome sequencing and assembly.</title>
        <authorList>
            <person name="Kang H."/>
            <person name="Kim H."/>
            <person name="Joh K."/>
        </authorList>
    </citation>
    <scope>NUCLEOTIDE SEQUENCE [LARGE SCALE GENOMIC DNA]</scope>
    <source>
        <strain evidence="6 7">HMF7620</strain>
    </source>
</reference>
<dbReference type="InterPro" id="IPR003959">
    <property type="entry name" value="ATPase_AAA_core"/>
</dbReference>
<evidence type="ECO:0000256" key="3">
    <source>
        <dbReference type="RuleBase" id="RU003651"/>
    </source>
</evidence>
<dbReference type="PANTHER" id="PTHR23070">
    <property type="entry name" value="BCS1 AAA-TYPE ATPASE"/>
    <property type="match status" value="1"/>
</dbReference>
<dbReference type="PROSITE" id="PS00674">
    <property type="entry name" value="AAA"/>
    <property type="match status" value="1"/>
</dbReference>
<comment type="similarity">
    <text evidence="2">Belongs to the AAA ATPase family. BCS1 subfamily.</text>
</comment>
<dbReference type="SMART" id="SM00382">
    <property type="entry name" value="AAA"/>
    <property type="match status" value="1"/>
</dbReference>
<dbReference type="Pfam" id="PF00004">
    <property type="entry name" value="AAA"/>
    <property type="match status" value="1"/>
</dbReference>
<dbReference type="GO" id="GO:0016887">
    <property type="term" value="F:ATP hydrolysis activity"/>
    <property type="evidence" value="ECO:0007669"/>
    <property type="project" value="InterPro"/>
</dbReference>
<organism evidence="6 7">
    <name type="scientific">Deinococcus arboris</name>
    <dbReference type="NCBI Taxonomy" id="2682977"/>
    <lineage>
        <taxon>Bacteria</taxon>
        <taxon>Thermotogati</taxon>
        <taxon>Deinococcota</taxon>
        <taxon>Deinococci</taxon>
        <taxon>Deinococcales</taxon>
        <taxon>Deinococcaceae</taxon>
        <taxon>Deinococcus</taxon>
    </lineage>
</organism>
<accession>A0A7C9M9N2</accession>
<evidence type="ECO:0000259" key="5">
    <source>
        <dbReference type="SMART" id="SM01024"/>
    </source>
</evidence>
<dbReference type="InterPro" id="IPR050747">
    <property type="entry name" value="Mitochondrial_chaperone_BCS1"/>
</dbReference>
<dbReference type="AlphaFoldDB" id="A0A7C9M9N2"/>
<proteinExistence type="inferred from homology"/>
<dbReference type="GO" id="GO:0016020">
    <property type="term" value="C:membrane"/>
    <property type="evidence" value="ECO:0007669"/>
    <property type="project" value="UniProtKB-SubCell"/>
</dbReference>
<comment type="caution">
    <text evidence="6">The sequence shown here is derived from an EMBL/GenBank/DDBJ whole genome shotgun (WGS) entry which is preliminary data.</text>
</comment>
<dbReference type="Pfam" id="PF08740">
    <property type="entry name" value="BCS1_N"/>
    <property type="match status" value="1"/>
</dbReference>
<dbReference type="SUPFAM" id="SSF52540">
    <property type="entry name" value="P-loop containing nucleoside triphosphate hydrolases"/>
    <property type="match status" value="1"/>
</dbReference>
<dbReference type="EMBL" id="WQLB01000018">
    <property type="protein sequence ID" value="MVN87759.1"/>
    <property type="molecule type" value="Genomic_DNA"/>
</dbReference>
<feature type="domain" description="BCS1 N-terminal" evidence="5">
    <location>
        <begin position="124"/>
        <end position="304"/>
    </location>
</feature>
<sequence>MHQSRVHGLHRASRWVSESFLGALQTGQWAGHLWANWRRTGAQSVTMLNIRPPRGSIGEPTRLAPAPARPPLIRLPGQAPPPHAPVFRPAMNIPDPLTLWRELEAAVRHTLTHNELAQGGLLIALLSAVAVQARSVPAQTVGWLKGRFTVTLDVQGDDPAFPWLAAWLAAQPVGRHLRHLGVVTRFNEQMGGQNLCLGTDRDGDEVNVRLVPLSGQVLLRYRGHWLLARPARTQRQAQGRASGGFDHSLTFRLLSGARHLIPDLLRDAYQATAGQGDGRIEIHVPSYDSWSLAERRLARPLGSLMYDGTLLESLQGDLHSFFQDREWYADMGIPYRRGYLLHGPPGNGKSSLVAALAGTYGLNVCVLNLATPELTDDRLNTLLGNLPRRALLLLEDIDAVFLGREARAPTVKLSFNGLLNALDGVAAGEGRVTFMTTNDLAGLDPALIRPGRADRHLHLGNASPAQVAGMLRRFWPAWSAEQVDALAARVPGGLLSMARVQEFLLERRADEAAVMRDWAGLVGTPCPTRLKLAAAG</sequence>
<dbReference type="CDD" id="cd19510">
    <property type="entry name" value="RecA-like_BCS1"/>
    <property type="match status" value="1"/>
</dbReference>
<dbReference type="InterPro" id="IPR014851">
    <property type="entry name" value="BCS1_N"/>
</dbReference>
<evidence type="ECO:0000256" key="2">
    <source>
        <dbReference type="ARBA" id="ARBA00007448"/>
    </source>
</evidence>
<dbReference type="Proteomes" id="UP000483286">
    <property type="component" value="Unassembled WGS sequence"/>
</dbReference>
<dbReference type="GO" id="GO:0005524">
    <property type="term" value="F:ATP binding"/>
    <property type="evidence" value="ECO:0007669"/>
    <property type="project" value="UniProtKB-KW"/>
</dbReference>
<feature type="domain" description="AAA+ ATPase" evidence="4">
    <location>
        <begin position="335"/>
        <end position="463"/>
    </location>
</feature>
<comment type="subcellular location">
    <subcellularLocation>
        <location evidence="1">Membrane</location>
        <topology evidence="1">Single-pass membrane protein</topology>
    </subcellularLocation>
</comment>
<evidence type="ECO:0000256" key="1">
    <source>
        <dbReference type="ARBA" id="ARBA00004167"/>
    </source>
</evidence>
<evidence type="ECO:0000313" key="7">
    <source>
        <dbReference type="Proteomes" id="UP000483286"/>
    </source>
</evidence>
<keyword evidence="3" id="KW-0067">ATP-binding</keyword>
<dbReference type="InterPro" id="IPR003960">
    <property type="entry name" value="ATPase_AAA_CS"/>
</dbReference>
<dbReference type="InterPro" id="IPR003593">
    <property type="entry name" value="AAA+_ATPase"/>
</dbReference>
<keyword evidence="3" id="KW-0547">Nucleotide-binding</keyword>
<gene>
    <name evidence="6" type="ORF">GO986_13425</name>
</gene>
<keyword evidence="7" id="KW-1185">Reference proteome</keyword>
<dbReference type="Gene3D" id="3.40.50.300">
    <property type="entry name" value="P-loop containing nucleotide triphosphate hydrolases"/>
    <property type="match status" value="1"/>
</dbReference>
<evidence type="ECO:0000259" key="4">
    <source>
        <dbReference type="SMART" id="SM00382"/>
    </source>
</evidence>
<name>A0A7C9M9N2_9DEIO</name>